<dbReference type="EMBL" id="NSKD01000003">
    <property type="protein sequence ID" value="PAU80575.1"/>
    <property type="molecule type" value="Genomic_DNA"/>
</dbReference>
<protein>
    <recommendedName>
        <fullName evidence="3">Outer membrane protein assembly factor BamC</fullName>
    </recommendedName>
</protein>
<keyword evidence="2" id="KW-1185">Reference proteome</keyword>
<evidence type="ECO:0000313" key="1">
    <source>
        <dbReference type="EMBL" id="PAU80575.1"/>
    </source>
</evidence>
<dbReference type="RefSeq" id="WP_095617411.1">
    <property type="nucleotide sequence ID" value="NZ_NSKD01000003.1"/>
</dbReference>
<dbReference type="Pfam" id="PF06804">
    <property type="entry name" value="Lipoprotein_18"/>
    <property type="match status" value="1"/>
</dbReference>
<dbReference type="InterPro" id="IPR010653">
    <property type="entry name" value="NlpB/DapX"/>
</dbReference>
<comment type="caution">
    <text evidence="1">The sequence shown here is derived from an EMBL/GenBank/DDBJ whole genome shotgun (WGS) entry which is preliminary data.</text>
</comment>
<proteinExistence type="predicted"/>
<name>A0A2A2F7K7_9GAMM</name>
<dbReference type="Gene3D" id="3.30.310.170">
    <property type="entry name" value="Outer membrane protein assembly factor BamC"/>
    <property type="match status" value="1"/>
</dbReference>
<reference evidence="1 2" key="1">
    <citation type="submission" date="2017-08" db="EMBL/GenBank/DDBJ databases">
        <title>Halovibrio sewagensis sp. nov., isolated from wastewater of high salinity.</title>
        <authorList>
            <person name="Dong X."/>
            <person name="Zhang G."/>
        </authorList>
    </citation>
    <scope>NUCLEOTIDE SEQUENCE [LARGE SCALE GENOMIC DNA]</scope>
    <source>
        <strain evidence="1 2">YL5-2</strain>
    </source>
</reference>
<evidence type="ECO:0008006" key="3">
    <source>
        <dbReference type="Google" id="ProtNLM"/>
    </source>
</evidence>
<dbReference type="OrthoDB" id="6199301at2"/>
<organism evidence="1 2">
    <name type="scientific">Halovibrio salipaludis</name>
    <dbReference type="NCBI Taxonomy" id="2032626"/>
    <lineage>
        <taxon>Bacteria</taxon>
        <taxon>Pseudomonadati</taxon>
        <taxon>Pseudomonadota</taxon>
        <taxon>Gammaproteobacteria</taxon>
        <taxon>Oceanospirillales</taxon>
        <taxon>Halomonadaceae</taxon>
        <taxon>Halovibrio</taxon>
    </lineage>
</organism>
<sequence length="353" mass="40444">MPLNQTNRRLRLTAAIAVLPLAGGCGLFPDRSLDYREEPLGEPLKVPEDLSRASFDSEYVIPEVRGDATVEQDGKFEIPRPPDLTGQIMENNYQVSRSGDLSWLIINDVPGRVWPAISDFLNDRGAEVAHGDPRAGVQQTGVLNRSARVREWIGIDRLDQERPLILQVRVAHGVQSRSTEVQARLRVVEDGPGERLEWREDVEYPEREQRVLKDLADYLEANADTKTYSRVALDLPRDERVSRERDGGETQALALDLAFDRSWAEVEQVLGSMELTVVDRNRSDGVWYLDLRTEEQRSRGWWLWRYQAKAEINAELRLQQSTRGYRLTLEPRETLEQADRPAQVLDSLYESLR</sequence>
<dbReference type="Proteomes" id="UP000218896">
    <property type="component" value="Unassembled WGS sequence"/>
</dbReference>
<gene>
    <name evidence="1" type="ORF">CK501_09100</name>
</gene>
<evidence type="ECO:0000313" key="2">
    <source>
        <dbReference type="Proteomes" id="UP000218896"/>
    </source>
</evidence>
<dbReference type="AlphaFoldDB" id="A0A2A2F7K7"/>
<dbReference type="InterPro" id="IPR042268">
    <property type="entry name" value="BamC_C"/>
</dbReference>
<accession>A0A2A2F7K7</accession>